<dbReference type="Proteomes" id="UP000838756">
    <property type="component" value="Unassembled WGS sequence"/>
</dbReference>
<reference evidence="1" key="1">
    <citation type="submission" date="2022-03" db="EMBL/GenBank/DDBJ databases">
        <authorList>
            <person name="Lindestad O."/>
        </authorList>
    </citation>
    <scope>NUCLEOTIDE SEQUENCE</scope>
</reference>
<proteinExistence type="predicted"/>
<accession>A0A8S4RXJ1</accession>
<evidence type="ECO:0000313" key="2">
    <source>
        <dbReference type="Proteomes" id="UP000838756"/>
    </source>
</evidence>
<sequence length="105" mass="11875">MMIKKKEIIKCTVQFLLLFAEFSKLNSMFIAILQSKACFYPMLYLILSCHMVCSGVNQSDLRVILDRITAPEPAATGPGRPLDERNIANMLKCIYGMWVELKGSL</sequence>
<organism evidence="1 2">
    <name type="scientific">Pararge aegeria aegeria</name>
    <dbReference type="NCBI Taxonomy" id="348720"/>
    <lineage>
        <taxon>Eukaryota</taxon>
        <taxon>Metazoa</taxon>
        <taxon>Ecdysozoa</taxon>
        <taxon>Arthropoda</taxon>
        <taxon>Hexapoda</taxon>
        <taxon>Insecta</taxon>
        <taxon>Pterygota</taxon>
        <taxon>Neoptera</taxon>
        <taxon>Endopterygota</taxon>
        <taxon>Lepidoptera</taxon>
        <taxon>Glossata</taxon>
        <taxon>Ditrysia</taxon>
        <taxon>Papilionoidea</taxon>
        <taxon>Nymphalidae</taxon>
        <taxon>Satyrinae</taxon>
        <taxon>Satyrini</taxon>
        <taxon>Parargina</taxon>
        <taxon>Pararge</taxon>
    </lineage>
</organism>
<name>A0A8S4RXJ1_9NEOP</name>
<keyword evidence="2" id="KW-1185">Reference proteome</keyword>
<gene>
    <name evidence="1" type="primary">jg23559</name>
    <name evidence="1" type="ORF">PAEG_LOCUS19738</name>
</gene>
<protein>
    <submittedName>
        <fullName evidence="1">Jg23559 protein</fullName>
    </submittedName>
</protein>
<dbReference type="EMBL" id="CAKXAJ010025761">
    <property type="protein sequence ID" value="CAH2243634.1"/>
    <property type="molecule type" value="Genomic_DNA"/>
</dbReference>
<dbReference type="AlphaFoldDB" id="A0A8S4RXJ1"/>
<evidence type="ECO:0000313" key="1">
    <source>
        <dbReference type="EMBL" id="CAH2243634.1"/>
    </source>
</evidence>
<comment type="caution">
    <text evidence="1">The sequence shown here is derived from an EMBL/GenBank/DDBJ whole genome shotgun (WGS) entry which is preliminary data.</text>
</comment>